<feature type="transmembrane region" description="Helical" evidence="7">
    <location>
        <begin position="805"/>
        <end position="826"/>
    </location>
</feature>
<sequence length="955" mass="101922">MKIDDVRNELALLFDRNRFRREPGRPRFAHALYVLAIPVIVCWVALAGALNLAVPQLETVIKEHARSFLPDDAPSVQAISKMGQYFGQTGTNNFVYVLLEGDKPLGSQAHEYHDKLLATLTADTEHVVSALDLWSEPDFAAANESADGKSAYTLVNLAGNMGTALAMESTQAVRDTIAGMPAPPGIQVHVTGPSAIVNDELVEINDSILIIMVTCAALIAIILFWVYRSPITVALPLLTVGMGIAVARPLVAFLGDHGIIGVSIFASALLLVIVLGAGTDYGIFLLGRYQEARRAGEDPASAYYTAMRGTQHIILASGITVAGATACMCVTRLAIFSTAGLPCTIGIAATLAAALTLGPALLALGSRLGFFEPKPQPSLRRWRRIATTVVRWPGPVLVGAMSVLIVLMLLVPTLRVSYNERITQPGDTPANLGFAAADRHFPPNIMAPSLFLIEADHDMRNPADLLALAKVTNAILQIRGIDNVQGITRPLGVPLEQATLPNQAGYIGNRIDQITSLLTQRLDDLNALGALLGRLNGTISGARKALTDTNQGFDRVNDSAAQLQSQLTDVTTKLADIRGTAEPARQFIGSLPNCQTLAPCQSVLTGFALLDDVDRINAPITGLADGARTASSTLPQLSTQIGSLTSFVDQLTQLISPLQAALGVLIPQISQITEFTNEIRDTFAEGTPNEFFFLPSQAFESPLFHRALPLFFSADGKVTRMIVTPEMEGFSREAMDVAAELVPTALQAMKGTSLAGSTVSVGGPGGTLLNLEAFTEEDFTTSVVAAFAFVFCVILILLRSLVAAITVISTVAIAYLSALGLSILIWQHLLDNPLHWSVAPIAFTFLVAVGADYNLLLVARFKEELPAGIKTGIIRSMVNTGGVVTTAGLVFGLTMFGMLASSAHNIAQIGTVVGIGLFLDTLIVRSYVIPAIASLTGRWFWWPENILRRRAAVDR</sequence>
<comment type="subcellular location">
    <subcellularLocation>
        <location evidence="1">Cell membrane</location>
        <topology evidence="1">Multi-pass membrane protein</topology>
    </subcellularLocation>
</comment>
<feature type="transmembrane region" description="Helical" evidence="7">
    <location>
        <begin position="28"/>
        <end position="50"/>
    </location>
</feature>
<comment type="similarity">
    <text evidence="2">Belongs to the resistance-nodulation-cell division (RND) (TC 2.A.6) family. MmpL subfamily.</text>
</comment>
<evidence type="ECO:0000256" key="2">
    <source>
        <dbReference type="ARBA" id="ARBA00010157"/>
    </source>
</evidence>
<dbReference type="InterPro" id="IPR050545">
    <property type="entry name" value="Mycobact_MmpL"/>
</dbReference>
<gene>
    <name evidence="9" type="ORF">AWC31_25065</name>
</gene>
<accession>A0A1X2F7Q7</accession>
<comment type="caution">
    <text evidence="9">The sequence shown here is derived from an EMBL/GenBank/DDBJ whole genome shotgun (WGS) entry which is preliminary data.</text>
</comment>
<keyword evidence="6 7" id="KW-0472">Membrane</keyword>
<dbReference type="Pfam" id="PF03176">
    <property type="entry name" value="MMPL"/>
    <property type="match status" value="2"/>
</dbReference>
<feature type="transmembrane region" description="Helical" evidence="7">
    <location>
        <begin position="392"/>
        <end position="411"/>
    </location>
</feature>
<feature type="transmembrane region" description="Helical" evidence="7">
    <location>
        <begin position="838"/>
        <end position="859"/>
    </location>
</feature>
<feature type="transmembrane region" description="Helical" evidence="7">
    <location>
        <begin position="880"/>
        <end position="900"/>
    </location>
</feature>
<evidence type="ECO:0000256" key="5">
    <source>
        <dbReference type="ARBA" id="ARBA00022989"/>
    </source>
</evidence>
<evidence type="ECO:0000313" key="9">
    <source>
        <dbReference type="EMBL" id="ORX14473.1"/>
    </source>
</evidence>
<dbReference type="AlphaFoldDB" id="A0A1X2F7Q7"/>
<evidence type="ECO:0000313" key="10">
    <source>
        <dbReference type="Proteomes" id="UP000193964"/>
    </source>
</evidence>
<dbReference type="InterPro" id="IPR004869">
    <property type="entry name" value="MMPL_dom"/>
</dbReference>
<dbReference type="RefSeq" id="WP_085144937.1">
    <property type="nucleotide sequence ID" value="NZ_JACKUA010000026.1"/>
</dbReference>
<evidence type="ECO:0000256" key="6">
    <source>
        <dbReference type="ARBA" id="ARBA00023136"/>
    </source>
</evidence>
<evidence type="ECO:0000256" key="1">
    <source>
        <dbReference type="ARBA" id="ARBA00004651"/>
    </source>
</evidence>
<keyword evidence="4 7" id="KW-0812">Transmembrane</keyword>
<dbReference type="PANTHER" id="PTHR33406">
    <property type="entry name" value="MEMBRANE PROTEIN MJ1562-RELATED"/>
    <property type="match status" value="1"/>
</dbReference>
<feature type="transmembrane region" description="Helical" evidence="7">
    <location>
        <begin position="260"/>
        <end position="286"/>
    </location>
</feature>
<keyword evidence="3" id="KW-1003">Cell membrane</keyword>
<dbReference type="SUPFAM" id="SSF82866">
    <property type="entry name" value="Multidrug efflux transporter AcrB transmembrane domain"/>
    <property type="match status" value="2"/>
</dbReference>
<feature type="transmembrane region" description="Helical" evidence="7">
    <location>
        <begin position="208"/>
        <end position="227"/>
    </location>
</feature>
<keyword evidence="5 7" id="KW-1133">Transmembrane helix</keyword>
<feature type="transmembrane region" description="Helical" evidence="7">
    <location>
        <begin position="779"/>
        <end position="798"/>
    </location>
</feature>
<feature type="transmembrane region" description="Helical" evidence="7">
    <location>
        <begin position="906"/>
        <end position="928"/>
    </location>
</feature>
<organism evidence="9 10">
    <name type="scientific">Mycolicibacterium wolinskyi</name>
    <dbReference type="NCBI Taxonomy" id="59750"/>
    <lineage>
        <taxon>Bacteria</taxon>
        <taxon>Bacillati</taxon>
        <taxon>Actinomycetota</taxon>
        <taxon>Actinomycetes</taxon>
        <taxon>Mycobacteriales</taxon>
        <taxon>Mycobacteriaceae</taxon>
        <taxon>Mycolicibacterium</taxon>
    </lineage>
</organism>
<dbReference type="PANTHER" id="PTHR33406:SF6">
    <property type="entry name" value="MEMBRANE PROTEIN YDGH-RELATED"/>
    <property type="match status" value="1"/>
</dbReference>
<evidence type="ECO:0000256" key="4">
    <source>
        <dbReference type="ARBA" id="ARBA00022692"/>
    </source>
</evidence>
<name>A0A1X2F7Q7_9MYCO</name>
<feature type="domain" description="Membrane transport protein MMPL" evidence="8">
    <location>
        <begin position="68"/>
        <end position="396"/>
    </location>
</feature>
<feature type="transmembrane region" description="Helical" evidence="7">
    <location>
        <begin position="313"/>
        <end position="335"/>
    </location>
</feature>
<feature type="transmembrane region" description="Helical" evidence="7">
    <location>
        <begin position="234"/>
        <end position="254"/>
    </location>
</feature>
<feature type="transmembrane region" description="Helical" evidence="7">
    <location>
        <begin position="347"/>
        <end position="371"/>
    </location>
</feature>
<protein>
    <recommendedName>
        <fullName evidence="8">Membrane transport protein MMPL domain-containing protein</fullName>
    </recommendedName>
</protein>
<dbReference type="Gene3D" id="1.20.1640.10">
    <property type="entry name" value="Multidrug efflux transporter AcrB transmembrane domain"/>
    <property type="match status" value="2"/>
</dbReference>
<proteinExistence type="inferred from homology"/>
<reference evidence="9 10" key="1">
    <citation type="submission" date="2016-01" db="EMBL/GenBank/DDBJ databases">
        <title>The new phylogeny of the genus Mycobacterium.</title>
        <authorList>
            <person name="Tarcisio F."/>
            <person name="Conor M."/>
            <person name="Antonella G."/>
            <person name="Elisabetta G."/>
            <person name="Giulia F.S."/>
            <person name="Sara T."/>
            <person name="Anna F."/>
            <person name="Clotilde B."/>
            <person name="Roberto B."/>
            <person name="Veronica D.S."/>
            <person name="Fabio R."/>
            <person name="Monica P."/>
            <person name="Olivier J."/>
            <person name="Enrico T."/>
            <person name="Nicola S."/>
        </authorList>
    </citation>
    <scope>NUCLEOTIDE SEQUENCE [LARGE SCALE GENOMIC DNA]</scope>
    <source>
        <strain evidence="9 10">ATCC 700010</strain>
    </source>
</reference>
<dbReference type="OrthoDB" id="2365435at2"/>
<dbReference type="Proteomes" id="UP000193964">
    <property type="component" value="Unassembled WGS sequence"/>
</dbReference>
<dbReference type="EMBL" id="LQQA01000015">
    <property type="protein sequence ID" value="ORX14473.1"/>
    <property type="molecule type" value="Genomic_DNA"/>
</dbReference>
<feature type="domain" description="Membrane transport protein MMPL" evidence="8">
    <location>
        <begin position="634"/>
        <end position="945"/>
    </location>
</feature>
<evidence type="ECO:0000259" key="8">
    <source>
        <dbReference type="Pfam" id="PF03176"/>
    </source>
</evidence>
<dbReference type="GO" id="GO:0005886">
    <property type="term" value="C:plasma membrane"/>
    <property type="evidence" value="ECO:0007669"/>
    <property type="project" value="UniProtKB-SubCell"/>
</dbReference>
<evidence type="ECO:0000256" key="3">
    <source>
        <dbReference type="ARBA" id="ARBA00022475"/>
    </source>
</evidence>
<evidence type="ECO:0000256" key="7">
    <source>
        <dbReference type="SAM" id="Phobius"/>
    </source>
</evidence>